<dbReference type="Proteomes" id="UP000664761">
    <property type="component" value="Unassembled WGS sequence"/>
</dbReference>
<dbReference type="PROSITE" id="PS50929">
    <property type="entry name" value="ABC_TM1F"/>
    <property type="match status" value="1"/>
</dbReference>
<keyword evidence="3" id="KW-0547">Nucleotide-binding</keyword>
<gene>
    <name evidence="10" type="ORF">J0X12_07215</name>
</gene>
<organism evidence="10 11">
    <name type="scientific">Sneathiella sedimenti</name>
    <dbReference type="NCBI Taxonomy" id="2816034"/>
    <lineage>
        <taxon>Bacteria</taxon>
        <taxon>Pseudomonadati</taxon>
        <taxon>Pseudomonadota</taxon>
        <taxon>Alphaproteobacteria</taxon>
        <taxon>Sneathiellales</taxon>
        <taxon>Sneathiellaceae</taxon>
        <taxon>Sneathiella</taxon>
    </lineage>
</organism>
<dbReference type="PROSITE" id="PS50893">
    <property type="entry name" value="ABC_TRANSPORTER_2"/>
    <property type="match status" value="1"/>
</dbReference>
<dbReference type="InterPro" id="IPR036640">
    <property type="entry name" value="ABC1_TM_sf"/>
</dbReference>
<keyword evidence="5 7" id="KW-1133">Transmembrane helix</keyword>
<dbReference type="CDD" id="cd18575">
    <property type="entry name" value="ABC_6TM_bac_exporter_ABCB8_10_like"/>
    <property type="match status" value="1"/>
</dbReference>
<dbReference type="Pfam" id="PF00664">
    <property type="entry name" value="ABC_membrane"/>
    <property type="match status" value="1"/>
</dbReference>
<keyword evidence="6 7" id="KW-0472">Membrane</keyword>
<dbReference type="SUPFAM" id="SSF90123">
    <property type="entry name" value="ABC transporter transmembrane region"/>
    <property type="match status" value="1"/>
</dbReference>
<sequence>MTDVNGIATDADKKEKSKQVVTRLWQLWRFVKPYKLQVFGALIALIVAAGTTLWIGQAIRDLLDKGFTAGAGSLDRVFIELMGVVALLAVATFSRYFLVSWIGERVISDLRKAVFNHVLTLNPAFFEVTRTGEVLSRLTTDTTLIQTVIGSSISVALRNFLLFIGGLAFLIYTSPALSGMVLLVVPLVLVPIIVFGRMVRKLSRANQDSIAAVSSRADETLRAIQTSQAYTHEDHDRAQFSADVETSFRIAIRRITARAWLTALVILLIFGAIDFVLWSGATAVVDGSMSAGTLGAFVFYAVIVAGSMGSLSEVWGELQRAAGASERLLELLAEEPTVSIPTAPLPIGSSIEKNIHFDNVTFHYPSRPDQAALNDFSLEIQKGETVALVGPSGAGKTTIFQLLLRFYDPQSGRVTIDGINIAEVDPVRLRALMGLVPQDAVIFADTAMENIRYGRPEASDAEVRAAAEAAVATEFIDAMPDGFHTEFGERGIKLSGGQKQRIAIARAILRDPEILLLDEATSALDAESERQVQIALEHLMQNRTTLVIAHRLATVLNADRIIVLENGRIVNQGTHVELMAEGGLYAKLAKLQFDVGRSALSA</sequence>
<evidence type="ECO:0000256" key="1">
    <source>
        <dbReference type="ARBA" id="ARBA00004651"/>
    </source>
</evidence>
<comment type="caution">
    <text evidence="10">The sequence shown here is derived from an EMBL/GenBank/DDBJ whole genome shotgun (WGS) entry which is preliminary data.</text>
</comment>
<feature type="transmembrane region" description="Helical" evidence="7">
    <location>
        <begin position="36"/>
        <end position="57"/>
    </location>
</feature>
<keyword evidence="2 7" id="KW-0812">Transmembrane</keyword>
<dbReference type="InterPro" id="IPR003593">
    <property type="entry name" value="AAA+_ATPase"/>
</dbReference>
<evidence type="ECO:0000256" key="3">
    <source>
        <dbReference type="ARBA" id="ARBA00022741"/>
    </source>
</evidence>
<dbReference type="Gene3D" id="3.40.50.300">
    <property type="entry name" value="P-loop containing nucleotide triphosphate hydrolases"/>
    <property type="match status" value="1"/>
</dbReference>
<keyword evidence="4 10" id="KW-0067">ATP-binding</keyword>
<name>A0ABS3F4E8_9PROT</name>
<proteinExistence type="predicted"/>
<feature type="transmembrane region" description="Helical" evidence="7">
    <location>
        <begin position="179"/>
        <end position="199"/>
    </location>
</feature>
<dbReference type="Gene3D" id="1.20.1560.10">
    <property type="entry name" value="ABC transporter type 1, transmembrane domain"/>
    <property type="match status" value="1"/>
</dbReference>
<reference evidence="10 11" key="1">
    <citation type="submission" date="2021-03" db="EMBL/GenBank/DDBJ databases">
        <title>Sneathiella sp. CAU 1612 isolated from Kang Won-do.</title>
        <authorList>
            <person name="Kim W."/>
        </authorList>
    </citation>
    <scope>NUCLEOTIDE SEQUENCE [LARGE SCALE GENOMIC DNA]</scope>
    <source>
        <strain evidence="10 11">CAU 1612</strain>
    </source>
</reference>
<dbReference type="InterPro" id="IPR011527">
    <property type="entry name" value="ABC1_TM_dom"/>
</dbReference>
<evidence type="ECO:0000259" key="9">
    <source>
        <dbReference type="PROSITE" id="PS50929"/>
    </source>
</evidence>
<accession>A0ABS3F4E8</accession>
<dbReference type="CDD" id="cd03249">
    <property type="entry name" value="ABC_MTABC3_MDL1_MDL2"/>
    <property type="match status" value="1"/>
</dbReference>
<dbReference type="PANTHER" id="PTHR43394">
    <property type="entry name" value="ATP-DEPENDENT PERMEASE MDL1, MITOCHONDRIAL"/>
    <property type="match status" value="1"/>
</dbReference>
<feature type="transmembrane region" description="Helical" evidence="7">
    <location>
        <begin position="259"/>
        <end position="278"/>
    </location>
</feature>
<protein>
    <submittedName>
        <fullName evidence="10">ATP-binding cassette domain-containing protein</fullName>
    </submittedName>
</protein>
<dbReference type="NCBIfam" id="TIGR02204">
    <property type="entry name" value="MsbA_rel"/>
    <property type="match status" value="1"/>
</dbReference>
<evidence type="ECO:0000313" key="10">
    <source>
        <dbReference type="EMBL" id="MBO0333396.1"/>
    </source>
</evidence>
<dbReference type="SMART" id="SM00382">
    <property type="entry name" value="AAA"/>
    <property type="match status" value="1"/>
</dbReference>
<evidence type="ECO:0000256" key="5">
    <source>
        <dbReference type="ARBA" id="ARBA00022989"/>
    </source>
</evidence>
<feature type="transmembrane region" description="Helical" evidence="7">
    <location>
        <begin position="290"/>
        <end position="311"/>
    </location>
</feature>
<evidence type="ECO:0000259" key="8">
    <source>
        <dbReference type="PROSITE" id="PS50893"/>
    </source>
</evidence>
<evidence type="ECO:0000256" key="6">
    <source>
        <dbReference type="ARBA" id="ARBA00023136"/>
    </source>
</evidence>
<dbReference type="SUPFAM" id="SSF52540">
    <property type="entry name" value="P-loop containing nucleoside triphosphate hydrolases"/>
    <property type="match status" value="1"/>
</dbReference>
<evidence type="ECO:0000313" key="11">
    <source>
        <dbReference type="Proteomes" id="UP000664761"/>
    </source>
</evidence>
<evidence type="ECO:0000256" key="2">
    <source>
        <dbReference type="ARBA" id="ARBA00022692"/>
    </source>
</evidence>
<dbReference type="EMBL" id="JAFLNC010000002">
    <property type="protein sequence ID" value="MBO0333396.1"/>
    <property type="molecule type" value="Genomic_DNA"/>
</dbReference>
<dbReference type="InterPro" id="IPR039421">
    <property type="entry name" value="Type_1_exporter"/>
</dbReference>
<comment type="subcellular location">
    <subcellularLocation>
        <location evidence="1">Cell membrane</location>
        <topology evidence="1">Multi-pass membrane protein</topology>
    </subcellularLocation>
</comment>
<dbReference type="InterPro" id="IPR011918">
    <property type="entry name" value="ABC_MsbA_ATP-bd"/>
</dbReference>
<evidence type="ECO:0000256" key="4">
    <source>
        <dbReference type="ARBA" id="ARBA00022840"/>
    </source>
</evidence>
<feature type="transmembrane region" description="Helical" evidence="7">
    <location>
        <begin position="77"/>
        <end position="98"/>
    </location>
</feature>
<feature type="domain" description="ABC transmembrane type-1" evidence="9">
    <location>
        <begin position="39"/>
        <end position="320"/>
    </location>
</feature>
<dbReference type="InterPro" id="IPR003439">
    <property type="entry name" value="ABC_transporter-like_ATP-bd"/>
</dbReference>
<dbReference type="GO" id="GO:0005524">
    <property type="term" value="F:ATP binding"/>
    <property type="evidence" value="ECO:0007669"/>
    <property type="project" value="UniProtKB-KW"/>
</dbReference>
<dbReference type="Pfam" id="PF00005">
    <property type="entry name" value="ABC_tran"/>
    <property type="match status" value="1"/>
</dbReference>
<dbReference type="InterPro" id="IPR017871">
    <property type="entry name" value="ABC_transporter-like_CS"/>
</dbReference>
<feature type="transmembrane region" description="Helical" evidence="7">
    <location>
        <begin position="155"/>
        <end position="173"/>
    </location>
</feature>
<dbReference type="InterPro" id="IPR027417">
    <property type="entry name" value="P-loop_NTPase"/>
</dbReference>
<evidence type="ECO:0000256" key="7">
    <source>
        <dbReference type="SAM" id="Phobius"/>
    </source>
</evidence>
<feature type="domain" description="ABC transporter" evidence="8">
    <location>
        <begin position="355"/>
        <end position="591"/>
    </location>
</feature>
<dbReference type="PROSITE" id="PS00211">
    <property type="entry name" value="ABC_TRANSPORTER_1"/>
    <property type="match status" value="1"/>
</dbReference>
<dbReference type="RefSeq" id="WP_207043678.1">
    <property type="nucleotide sequence ID" value="NZ_JAFLNC010000002.1"/>
</dbReference>
<dbReference type="PANTHER" id="PTHR43394:SF1">
    <property type="entry name" value="ATP-BINDING CASSETTE SUB-FAMILY B MEMBER 10, MITOCHONDRIAL"/>
    <property type="match status" value="1"/>
</dbReference>
<keyword evidence="11" id="KW-1185">Reference proteome</keyword>